<accession>A0A2Z7B846</accession>
<reference evidence="2 3" key="1">
    <citation type="journal article" date="2015" name="Proc. Natl. Acad. Sci. U.S.A.">
        <title>The resurrection genome of Boea hygrometrica: A blueprint for survival of dehydration.</title>
        <authorList>
            <person name="Xiao L."/>
            <person name="Yang G."/>
            <person name="Zhang L."/>
            <person name="Yang X."/>
            <person name="Zhao S."/>
            <person name="Ji Z."/>
            <person name="Zhou Q."/>
            <person name="Hu M."/>
            <person name="Wang Y."/>
            <person name="Chen M."/>
            <person name="Xu Y."/>
            <person name="Jin H."/>
            <person name="Xiao X."/>
            <person name="Hu G."/>
            <person name="Bao F."/>
            <person name="Hu Y."/>
            <person name="Wan P."/>
            <person name="Li L."/>
            <person name="Deng X."/>
            <person name="Kuang T."/>
            <person name="Xiang C."/>
            <person name="Zhu J.K."/>
            <person name="Oliver M.J."/>
            <person name="He Y."/>
        </authorList>
    </citation>
    <scope>NUCLEOTIDE SEQUENCE [LARGE SCALE GENOMIC DNA]</scope>
    <source>
        <strain evidence="3">cv. XS01</strain>
    </source>
</reference>
<keyword evidence="3" id="KW-1185">Reference proteome</keyword>
<feature type="compositionally biased region" description="Low complexity" evidence="1">
    <location>
        <begin position="128"/>
        <end position="147"/>
    </location>
</feature>
<gene>
    <name evidence="2" type="ORF">F511_38258</name>
</gene>
<organism evidence="2 3">
    <name type="scientific">Dorcoceras hygrometricum</name>
    <dbReference type="NCBI Taxonomy" id="472368"/>
    <lineage>
        <taxon>Eukaryota</taxon>
        <taxon>Viridiplantae</taxon>
        <taxon>Streptophyta</taxon>
        <taxon>Embryophyta</taxon>
        <taxon>Tracheophyta</taxon>
        <taxon>Spermatophyta</taxon>
        <taxon>Magnoliopsida</taxon>
        <taxon>eudicotyledons</taxon>
        <taxon>Gunneridae</taxon>
        <taxon>Pentapetalae</taxon>
        <taxon>asterids</taxon>
        <taxon>lamiids</taxon>
        <taxon>Lamiales</taxon>
        <taxon>Gesneriaceae</taxon>
        <taxon>Didymocarpoideae</taxon>
        <taxon>Trichosporeae</taxon>
        <taxon>Loxocarpinae</taxon>
        <taxon>Dorcoceras</taxon>
    </lineage>
</organism>
<sequence length="214" mass="23046">MSQRPFVDAFAPICIFVEPVQDLGSQPPFIRTWGWARVCVDIVQFNIFGHILPVGTYNLCTYIVAVGPVVDRSAVPKRILNDVQHCIQVEGFCDFFVQHADQSISSDSSSESVESIGVTSPDAILNFSSSSSSQSENPNFSSSSSDSPMHLTADDIPKISSSDVVLPIGETTVGLTQITETPVFLPSTDLTADIPQISLPSAIALPMDYTEAFA</sequence>
<evidence type="ECO:0000313" key="2">
    <source>
        <dbReference type="EMBL" id="KZV27860.1"/>
    </source>
</evidence>
<proteinExistence type="predicted"/>
<evidence type="ECO:0000256" key="1">
    <source>
        <dbReference type="SAM" id="MobiDB-lite"/>
    </source>
</evidence>
<dbReference type="EMBL" id="KV010261">
    <property type="protein sequence ID" value="KZV27860.1"/>
    <property type="molecule type" value="Genomic_DNA"/>
</dbReference>
<dbReference type="AlphaFoldDB" id="A0A2Z7B846"/>
<evidence type="ECO:0000313" key="3">
    <source>
        <dbReference type="Proteomes" id="UP000250235"/>
    </source>
</evidence>
<name>A0A2Z7B846_9LAMI</name>
<feature type="region of interest" description="Disordered" evidence="1">
    <location>
        <begin position="128"/>
        <end position="153"/>
    </location>
</feature>
<protein>
    <submittedName>
        <fullName evidence="2">Uncharacterized protein</fullName>
    </submittedName>
</protein>
<dbReference type="Proteomes" id="UP000250235">
    <property type="component" value="Unassembled WGS sequence"/>
</dbReference>